<keyword evidence="5" id="KW-1185">Reference proteome</keyword>
<comment type="caution">
    <text evidence="4">The sequence shown here is derived from an EMBL/GenBank/DDBJ whole genome shotgun (WGS) entry which is preliminary data.</text>
</comment>
<keyword evidence="2" id="KW-0472">Membrane</keyword>
<dbReference type="RefSeq" id="WP_251607313.1">
    <property type="nucleotide sequence ID" value="NZ_JAMQJY010000001.1"/>
</dbReference>
<dbReference type="PANTHER" id="PTHR30576:SF10">
    <property type="entry name" value="SLL5057 PROTEIN"/>
    <property type="match status" value="1"/>
</dbReference>
<evidence type="ECO:0000256" key="2">
    <source>
        <dbReference type="SAM" id="Phobius"/>
    </source>
</evidence>
<gene>
    <name evidence="4" type="ORF">NDM98_10705</name>
</gene>
<keyword evidence="2" id="KW-1133">Transmembrane helix</keyword>
<proteinExistence type="inferred from homology"/>
<feature type="domain" description="Bacterial sugar transferase" evidence="3">
    <location>
        <begin position="31"/>
        <end position="219"/>
    </location>
</feature>
<dbReference type="InterPro" id="IPR003362">
    <property type="entry name" value="Bact_transf"/>
</dbReference>
<evidence type="ECO:0000256" key="1">
    <source>
        <dbReference type="ARBA" id="ARBA00006464"/>
    </source>
</evidence>
<evidence type="ECO:0000313" key="4">
    <source>
        <dbReference type="EMBL" id="MCM2675918.1"/>
    </source>
</evidence>
<dbReference type="GO" id="GO:0016740">
    <property type="term" value="F:transferase activity"/>
    <property type="evidence" value="ECO:0007669"/>
    <property type="project" value="UniProtKB-KW"/>
</dbReference>
<sequence>MEETSQSSARRDQSISKKLIINESLFYLFLKRGIDISASIIGIIVLSPLFLILAIVIKIEDPKGAVFFKQTRVGKDENEFKMYKFRSMVSNAEELLEGLLDQNEVSGAMFKMKADPRITKMGKFIRKTSIDELPQLLNVLKGDMSLVGPRPPLIREVNEYTLFHKQRLLIKPGCTGLWQVSARNNVGFDEMVSMDLNYIKNRNILLDFKIILKTLLVLINTKGAY</sequence>
<dbReference type="PANTHER" id="PTHR30576">
    <property type="entry name" value="COLANIC BIOSYNTHESIS UDP-GLUCOSE LIPID CARRIER TRANSFERASE"/>
    <property type="match status" value="1"/>
</dbReference>
<dbReference type="EMBL" id="JAMQJY010000001">
    <property type="protein sequence ID" value="MCM2675918.1"/>
    <property type="molecule type" value="Genomic_DNA"/>
</dbReference>
<keyword evidence="4" id="KW-0808">Transferase</keyword>
<comment type="similarity">
    <text evidence="1">Belongs to the bacterial sugar transferase family.</text>
</comment>
<feature type="transmembrane region" description="Helical" evidence="2">
    <location>
        <begin position="36"/>
        <end position="57"/>
    </location>
</feature>
<organism evidence="4 5">
    <name type="scientific">Alkalicoccobacillus plakortidis</name>
    <dbReference type="NCBI Taxonomy" id="444060"/>
    <lineage>
        <taxon>Bacteria</taxon>
        <taxon>Bacillati</taxon>
        <taxon>Bacillota</taxon>
        <taxon>Bacilli</taxon>
        <taxon>Bacillales</taxon>
        <taxon>Bacillaceae</taxon>
        <taxon>Alkalicoccobacillus</taxon>
    </lineage>
</organism>
<evidence type="ECO:0000259" key="3">
    <source>
        <dbReference type="Pfam" id="PF02397"/>
    </source>
</evidence>
<evidence type="ECO:0000313" key="5">
    <source>
        <dbReference type="Proteomes" id="UP001203665"/>
    </source>
</evidence>
<dbReference type="Proteomes" id="UP001203665">
    <property type="component" value="Unassembled WGS sequence"/>
</dbReference>
<keyword evidence="2" id="KW-0812">Transmembrane</keyword>
<protein>
    <submittedName>
        <fullName evidence="4">Sugar transferase</fullName>
    </submittedName>
</protein>
<name>A0ABT0XJ32_9BACI</name>
<dbReference type="Pfam" id="PF02397">
    <property type="entry name" value="Bac_transf"/>
    <property type="match status" value="1"/>
</dbReference>
<accession>A0ABT0XJ32</accession>
<reference evidence="4" key="1">
    <citation type="submission" date="2022-06" db="EMBL/GenBank/DDBJ databases">
        <title>Alkalicoccobacillus porphyridii sp. nov., isolated from a marine red alga, Porphyridium purpureum and reclassification of Shouchella plakortidis and Shouchella gibsonii as Alkalicoccobacillus plakortidis comb. nov. and Alkalicoccobacillus gibsonii comb. nov.</title>
        <authorList>
            <person name="Kim K.H."/>
            <person name="Lee J.K."/>
            <person name="Han D.M."/>
            <person name="Baek J.H."/>
            <person name="Jeon C.O."/>
        </authorList>
    </citation>
    <scope>NUCLEOTIDE SEQUENCE</scope>
    <source>
        <strain evidence="4">DSM 19153</strain>
    </source>
</reference>